<feature type="signal peptide" evidence="2">
    <location>
        <begin position="1"/>
        <end position="22"/>
    </location>
</feature>
<dbReference type="EMBL" id="CP043494">
    <property type="protein sequence ID" value="WNG42884.1"/>
    <property type="molecule type" value="Genomic_DNA"/>
</dbReference>
<dbReference type="PANTHER" id="PTHR24252">
    <property type="entry name" value="ACROSIN-RELATED"/>
    <property type="match status" value="1"/>
</dbReference>
<proteinExistence type="predicted"/>
<evidence type="ECO:0000313" key="5">
    <source>
        <dbReference type="Proteomes" id="UP001611383"/>
    </source>
</evidence>
<protein>
    <submittedName>
        <fullName evidence="4">Trypsin-like serine protease</fullName>
    </submittedName>
</protein>
<keyword evidence="2" id="KW-0732">Signal</keyword>
<dbReference type="PRINTS" id="PR00722">
    <property type="entry name" value="CHYMOTRYPSIN"/>
</dbReference>
<keyword evidence="1" id="KW-1015">Disulfide bond</keyword>
<dbReference type="SMART" id="SM00020">
    <property type="entry name" value="Tryp_SPc"/>
    <property type="match status" value="1"/>
</dbReference>
<dbReference type="PROSITE" id="PS00135">
    <property type="entry name" value="TRYPSIN_SER"/>
    <property type="match status" value="1"/>
</dbReference>
<dbReference type="InterPro" id="IPR009003">
    <property type="entry name" value="Peptidase_S1_PA"/>
</dbReference>
<evidence type="ECO:0000256" key="1">
    <source>
        <dbReference type="ARBA" id="ARBA00023157"/>
    </source>
</evidence>
<dbReference type="Gene3D" id="2.40.10.10">
    <property type="entry name" value="Trypsin-like serine proteases"/>
    <property type="match status" value="2"/>
</dbReference>
<feature type="domain" description="Peptidase S1" evidence="3">
    <location>
        <begin position="43"/>
        <end position="285"/>
    </location>
</feature>
<dbReference type="Pfam" id="PF04151">
    <property type="entry name" value="PPC"/>
    <property type="match status" value="1"/>
</dbReference>
<dbReference type="Pfam" id="PF00089">
    <property type="entry name" value="Trypsin"/>
    <property type="match status" value="1"/>
</dbReference>
<dbReference type="InterPro" id="IPR043504">
    <property type="entry name" value="Peptidase_S1_PA_chymotrypsin"/>
</dbReference>
<dbReference type="SUPFAM" id="SSF50494">
    <property type="entry name" value="Trypsin-like serine proteases"/>
    <property type="match status" value="1"/>
</dbReference>
<reference evidence="4 5" key="1">
    <citation type="submission" date="2019-08" db="EMBL/GenBank/DDBJ databases">
        <title>Archangium and Cystobacter genomes.</title>
        <authorList>
            <person name="Chen I.-C.K."/>
            <person name="Wielgoss S."/>
        </authorList>
    </citation>
    <scope>NUCLEOTIDE SEQUENCE [LARGE SCALE GENOMIC DNA]</scope>
    <source>
        <strain evidence="4 5">Cbm 6</strain>
    </source>
</reference>
<dbReference type="PANTHER" id="PTHR24252:SF7">
    <property type="entry name" value="HYALIN"/>
    <property type="match status" value="1"/>
</dbReference>
<dbReference type="CDD" id="cd00190">
    <property type="entry name" value="Tryp_SPc"/>
    <property type="match status" value="1"/>
</dbReference>
<organism evidence="4 5">
    <name type="scientific">Archangium minus</name>
    <dbReference type="NCBI Taxonomy" id="83450"/>
    <lineage>
        <taxon>Bacteria</taxon>
        <taxon>Pseudomonadati</taxon>
        <taxon>Myxococcota</taxon>
        <taxon>Myxococcia</taxon>
        <taxon>Myxococcales</taxon>
        <taxon>Cystobacterineae</taxon>
        <taxon>Archangiaceae</taxon>
        <taxon>Archangium</taxon>
    </lineage>
</organism>
<dbReference type="InterPro" id="IPR007280">
    <property type="entry name" value="Peptidase_C_arc/bac"/>
</dbReference>
<dbReference type="RefSeq" id="WP_395813072.1">
    <property type="nucleotide sequence ID" value="NZ_CP043494.1"/>
</dbReference>
<gene>
    <name evidence="4" type="ORF">F0U60_01340</name>
</gene>
<dbReference type="InterPro" id="IPR001314">
    <property type="entry name" value="Peptidase_S1A"/>
</dbReference>
<sequence length="387" mass="39508">MSQRHFVRKFFLLGTASTALLAGCGPEDVAAPEQQLGAETQEIVGGTNANISTYPWQISFQDSTGFHFCGGSILNANWILTAQHCVAESAAYATSSPATVRIAAGSSKLSTMSSSGQIRTVDDIIPFPGYSDVTLGKDVALLHLSTPLTLNSNVAAIALATAADASAGLTNAGVVSTVTGWGALSSNGSSPDTLQTVNVPIVSNADATAAYGQTITADQLAAGLMGVGGKDSCQGDSGGPLVVSKGSGKILAGVVSWGEGCAEPNYPGLYARVSSFESWITPFLSKAPTTRLSSTSQSASKGAWKHYTVSVPAGTTVLNVHTSGGTGDADLYVRQGAQPTTSSYTCRPYAGGNNESCSIPSPAAGTWYISVQGYSAFSGLTVRATTY</sequence>
<dbReference type="Gene3D" id="2.60.120.380">
    <property type="match status" value="1"/>
</dbReference>
<dbReference type="InterPro" id="IPR033116">
    <property type="entry name" value="TRYPSIN_SER"/>
</dbReference>
<evidence type="ECO:0000259" key="3">
    <source>
        <dbReference type="PROSITE" id="PS50240"/>
    </source>
</evidence>
<dbReference type="PROSITE" id="PS51257">
    <property type="entry name" value="PROKAR_LIPOPROTEIN"/>
    <property type="match status" value="1"/>
</dbReference>
<dbReference type="PROSITE" id="PS50240">
    <property type="entry name" value="TRYPSIN_DOM"/>
    <property type="match status" value="1"/>
</dbReference>
<name>A0ABY9WGG4_9BACT</name>
<evidence type="ECO:0000256" key="2">
    <source>
        <dbReference type="SAM" id="SignalP"/>
    </source>
</evidence>
<dbReference type="Proteomes" id="UP001611383">
    <property type="component" value="Chromosome"/>
</dbReference>
<dbReference type="InterPro" id="IPR001254">
    <property type="entry name" value="Trypsin_dom"/>
</dbReference>
<keyword evidence="5" id="KW-1185">Reference proteome</keyword>
<feature type="chain" id="PRO_5046802190" evidence="2">
    <location>
        <begin position="23"/>
        <end position="387"/>
    </location>
</feature>
<accession>A0ABY9WGG4</accession>
<evidence type="ECO:0000313" key="4">
    <source>
        <dbReference type="EMBL" id="WNG42884.1"/>
    </source>
</evidence>